<dbReference type="InterPro" id="IPR002513">
    <property type="entry name" value="Tn3_Tnp_DDE_dom"/>
</dbReference>
<dbReference type="Pfam" id="PF01526">
    <property type="entry name" value="DDE_Tnp_Tn3"/>
    <property type="match status" value="1"/>
</dbReference>
<dbReference type="GO" id="GO:0006313">
    <property type="term" value="P:DNA transposition"/>
    <property type="evidence" value="ECO:0007669"/>
    <property type="project" value="InterPro"/>
</dbReference>
<dbReference type="NCBIfam" id="NF033527">
    <property type="entry name" value="transpos_Tn3"/>
    <property type="match status" value="1"/>
</dbReference>
<evidence type="ECO:0000256" key="1">
    <source>
        <dbReference type="ARBA" id="ARBA00009402"/>
    </source>
</evidence>
<dbReference type="GO" id="GO:0004803">
    <property type="term" value="F:transposase activity"/>
    <property type="evidence" value="ECO:0007669"/>
    <property type="project" value="InterPro"/>
</dbReference>
<dbReference type="InterPro" id="IPR025296">
    <property type="entry name" value="DUF4158"/>
</dbReference>
<dbReference type="EMBL" id="QLIX01000044">
    <property type="protein sequence ID" value="RAI54626.1"/>
    <property type="molecule type" value="Genomic_DNA"/>
</dbReference>
<keyword evidence="2" id="KW-0815">Transposition</keyword>
<accession>A0A327LW08</accession>
<evidence type="ECO:0000256" key="4">
    <source>
        <dbReference type="ARBA" id="ARBA00023172"/>
    </source>
</evidence>
<evidence type="ECO:0000259" key="6">
    <source>
        <dbReference type="Pfam" id="PF13700"/>
    </source>
</evidence>
<evidence type="ECO:0000259" key="5">
    <source>
        <dbReference type="Pfam" id="PF01526"/>
    </source>
</evidence>
<organism evidence="7 8">
    <name type="scientific">Roseicella frigidaeris</name>
    <dbReference type="NCBI Taxonomy" id="2230885"/>
    <lineage>
        <taxon>Bacteria</taxon>
        <taxon>Pseudomonadati</taxon>
        <taxon>Pseudomonadota</taxon>
        <taxon>Alphaproteobacteria</taxon>
        <taxon>Acetobacterales</taxon>
        <taxon>Roseomonadaceae</taxon>
        <taxon>Roseicella</taxon>
    </lineage>
</organism>
<name>A0A327LW08_9PROT</name>
<gene>
    <name evidence="7" type="ORF">DOO78_25635</name>
</gene>
<evidence type="ECO:0000256" key="3">
    <source>
        <dbReference type="ARBA" id="ARBA00023125"/>
    </source>
</evidence>
<proteinExistence type="inferred from homology"/>
<keyword evidence="8" id="KW-1185">Reference proteome</keyword>
<dbReference type="Pfam" id="PF13700">
    <property type="entry name" value="DUF4158"/>
    <property type="match status" value="1"/>
</dbReference>
<comment type="caution">
    <text evidence="7">The sequence shown here is derived from an EMBL/GenBank/DDBJ whole genome shotgun (WGS) entry which is preliminary data.</text>
</comment>
<reference evidence="8" key="1">
    <citation type="submission" date="2018-06" db="EMBL/GenBank/DDBJ databases">
        <authorList>
            <person name="Khan S.A."/>
        </authorList>
    </citation>
    <scope>NUCLEOTIDE SEQUENCE [LARGE SCALE GENOMIC DNA]</scope>
    <source>
        <strain evidence="8">DB-1506</strain>
    </source>
</reference>
<dbReference type="GO" id="GO:0003677">
    <property type="term" value="F:DNA binding"/>
    <property type="evidence" value="ECO:0007669"/>
    <property type="project" value="UniProtKB-KW"/>
</dbReference>
<protein>
    <submittedName>
        <fullName evidence="7">Tn3 family transposase</fullName>
    </submittedName>
</protein>
<keyword evidence="4" id="KW-0233">DNA recombination</keyword>
<feature type="domain" description="DUF4158" evidence="6">
    <location>
        <begin position="11"/>
        <end position="161"/>
    </location>
</feature>
<evidence type="ECO:0000313" key="8">
    <source>
        <dbReference type="Proteomes" id="UP000249065"/>
    </source>
</evidence>
<evidence type="ECO:0000256" key="2">
    <source>
        <dbReference type="ARBA" id="ARBA00022578"/>
    </source>
</evidence>
<dbReference type="AlphaFoldDB" id="A0A327LW08"/>
<sequence length="974" mass="107234">MGSRANAPRGDTGEDALARRWTLTAADAAEVLRARGAEHRLRCAVQLCTLRATGRFAADYRRVPPEAVNHLAAQLGLDPVLALPKPERPATESAQLARIRRHLGWGEFDHAAEQRLRDRLQERAAEGMTPGPLLALAEDLLRTARVVLPAPGTLERLVASAAAHAVQDLFERIAAGLPERLRDAIEDLVDVPEGEHRSPLAHLKEPPPAARAKAISARLARLDLLDELLGAGADLSAATPQLQQHLAQLGRRYDAQALRRFAPPKRHALVAAFLVETRKGLLDQVVAMHDQYMTGFERRSRLAYEEKHRALRRRAKSGLDTLLGAVDVLLDADRDAPISRLYEAVEEAALRGAAADCRAFARLEERGLLDELAARYGDLRRYLPAFLRLPFEAAAGSEALLAAIEVARMLDAGASEALLDDAPRHFVPAAWRKLACPAGQRPRRALWEIALAFAVRDALRSGDLFLAASRRHVSFWNLLMGEQQWAEAKGDVYARLPVPPRPDEALAALRARFDEAAGAAACGLPRNLFARIQDGELRLRQPDALPVTPGLRKLRAVIAASLPQVRVEDLLRQVDRWTGLTRALAPLGGYEPRGGEDTYRTLLAALIAHGTNLGVAAMAGSIEGMTPDRLHHASQWFLREATLKTASKAVVDHHHALPFSATWGDGTLSSSDGQRFAVQRDGLLGAVYPRYFGYYDRAITLYTHLSDRFGVFATQAISCAPREAGYVLDGLLENDTLVRPLVHTTDTHGFTEQLFGLCHLLGIAFMPRLKDLPDQQIYKLDKNTDHGPLEPLFRGVVDTALIAEQWDQLVRIAASLRDRTAPAHVVLQRLISASPADRVSKALTALGRACKTLFILRYIHEEPTRLAIQRQLNRGEARHSLARWLFFANRGEFRVGDYEEVMSKASCLGLLSNAAVLWNTVQIERVVGRLRAGGAEIDPADLAHVWPLQHARIIPNGTYFLGWPQDETAETASI</sequence>
<dbReference type="InterPro" id="IPR047653">
    <property type="entry name" value="Tn3-like_transpos"/>
</dbReference>
<keyword evidence="3" id="KW-0238">DNA-binding</keyword>
<dbReference type="RefSeq" id="WP_111472733.1">
    <property type="nucleotide sequence ID" value="NZ_QLIX01000044.1"/>
</dbReference>
<evidence type="ECO:0000313" key="7">
    <source>
        <dbReference type="EMBL" id="RAI54626.1"/>
    </source>
</evidence>
<comment type="similarity">
    <text evidence="1">Belongs to the transposase 7 family.</text>
</comment>
<dbReference type="Proteomes" id="UP000249065">
    <property type="component" value="Unassembled WGS sequence"/>
</dbReference>
<feature type="domain" description="Tn3 transposase DDE" evidence="5">
    <location>
        <begin position="569"/>
        <end position="959"/>
    </location>
</feature>
<dbReference type="OrthoDB" id="7281829at2"/>